<evidence type="ECO:0000313" key="2">
    <source>
        <dbReference type="EMBL" id="SDE12183.1"/>
    </source>
</evidence>
<protein>
    <submittedName>
        <fullName evidence="2">HNH endonuclease</fullName>
    </submittedName>
</protein>
<keyword evidence="2" id="KW-0540">Nuclease</keyword>
<name>A0A1G7ABX8_9RHOB</name>
<accession>A0A1G7ABX8</accession>
<keyword evidence="3" id="KW-1185">Reference proteome</keyword>
<gene>
    <name evidence="2" type="ORF">SAMN04488105_10149</name>
</gene>
<dbReference type="GO" id="GO:0004519">
    <property type="term" value="F:endonuclease activity"/>
    <property type="evidence" value="ECO:0007669"/>
    <property type="project" value="UniProtKB-KW"/>
</dbReference>
<proteinExistence type="predicted"/>
<dbReference type="Pfam" id="PF01844">
    <property type="entry name" value="HNH"/>
    <property type="match status" value="1"/>
</dbReference>
<reference evidence="3" key="1">
    <citation type="submission" date="2016-10" db="EMBL/GenBank/DDBJ databases">
        <authorList>
            <person name="Varghese N."/>
            <person name="Submissions S."/>
        </authorList>
    </citation>
    <scope>NUCLEOTIDE SEQUENCE [LARGE SCALE GENOMIC DNA]</scope>
    <source>
        <strain evidence="3">DSM 10146</strain>
    </source>
</reference>
<keyword evidence="2" id="KW-0378">Hydrolase</keyword>
<dbReference type="OrthoDB" id="9802640at2"/>
<sequence>MHCDDCEFDPSMVSGIEGINPRSLLDVHHMHPLDEGVRYTTIKDFALLCPTCHRVERARIKVAAKKNAS</sequence>
<dbReference type="GO" id="GO:0008270">
    <property type="term" value="F:zinc ion binding"/>
    <property type="evidence" value="ECO:0007669"/>
    <property type="project" value="InterPro"/>
</dbReference>
<dbReference type="Proteomes" id="UP000198994">
    <property type="component" value="Unassembled WGS sequence"/>
</dbReference>
<organism evidence="2 3">
    <name type="scientific">Salipiger thiooxidans</name>
    <dbReference type="NCBI Taxonomy" id="282683"/>
    <lineage>
        <taxon>Bacteria</taxon>
        <taxon>Pseudomonadati</taxon>
        <taxon>Pseudomonadota</taxon>
        <taxon>Alphaproteobacteria</taxon>
        <taxon>Rhodobacterales</taxon>
        <taxon>Roseobacteraceae</taxon>
        <taxon>Salipiger</taxon>
    </lineage>
</organism>
<dbReference type="AlphaFoldDB" id="A0A1G7ABX8"/>
<dbReference type="STRING" id="282683.SAMN04488105_10149"/>
<keyword evidence="2" id="KW-0255">Endonuclease</keyword>
<evidence type="ECO:0000259" key="1">
    <source>
        <dbReference type="Pfam" id="PF01844"/>
    </source>
</evidence>
<dbReference type="RefSeq" id="WP_089954039.1">
    <property type="nucleotide sequence ID" value="NZ_FNAV01000001.1"/>
</dbReference>
<dbReference type="GO" id="GO:0003676">
    <property type="term" value="F:nucleic acid binding"/>
    <property type="evidence" value="ECO:0007669"/>
    <property type="project" value="InterPro"/>
</dbReference>
<dbReference type="InterPro" id="IPR002711">
    <property type="entry name" value="HNH"/>
</dbReference>
<evidence type="ECO:0000313" key="3">
    <source>
        <dbReference type="Proteomes" id="UP000198994"/>
    </source>
</evidence>
<dbReference type="EMBL" id="FNAV01000001">
    <property type="protein sequence ID" value="SDE12183.1"/>
    <property type="molecule type" value="Genomic_DNA"/>
</dbReference>
<feature type="domain" description="HNH" evidence="1">
    <location>
        <begin position="23"/>
        <end position="56"/>
    </location>
</feature>